<dbReference type="AlphaFoldDB" id="A0A7X8C276"/>
<dbReference type="RefSeq" id="WP_276645657.1">
    <property type="nucleotide sequence ID" value="NZ_JAAYSM010000015.1"/>
</dbReference>
<sequence>MAKIIYGYPTADAFKEQEEGKIKLGGCVISEDSPQYHCNKCGEKWTADEAIDAAYNEIIGLRASVGGYFEGYYDVTIHFQDKKLTWKYSLDGDSLEKELSDKDITKFISGLKIVDLLNWKRRYEEPDVLDGTQWEVEIIMEKRNLKRSGSNKFPAEWESFCVLIRTISGSEFE</sequence>
<accession>A0A7X8C276</accession>
<gene>
    <name evidence="1" type="ORF">GX355_00530</name>
</gene>
<evidence type="ECO:0000313" key="1">
    <source>
        <dbReference type="EMBL" id="NLJ17325.1"/>
    </source>
</evidence>
<protein>
    <submittedName>
        <fullName evidence="1">Uncharacterized protein</fullName>
    </submittedName>
</protein>
<organism evidence="1 2">
    <name type="scientific">Globicatella sulfidifaciens</name>
    <dbReference type="NCBI Taxonomy" id="136093"/>
    <lineage>
        <taxon>Bacteria</taxon>
        <taxon>Bacillati</taxon>
        <taxon>Bacillota</taxon>
        <taxon>Bacilli</taxon>
        <taxon>Lactobacillales</taxon>
        <taxon>Aerococcaceae</taxon>
        <taxon>Globicatella</taxon>
    </lineage>
</organism>
<name>A0A7X8C276_9LACT</name>
<dbReference type="Proteomes" id="UP000541058">
    <property type="component" value="Unassembled WGS sequence"/>
</dbReference>
<comment type="caution">
    <text evidence="1">The sequence shown here is derived from an EMBL/GenBank/DDBJ whole genome shotgun (WGS) entry which is preliminary data.</text>
</comment>
<proteinExistence type="predicted"/>
<dbReference type="EMBL" id="JAAYSM010000015">
    <property type="protein sequence ID" value="NLJ17325.1"/>
    <property type="molecule type" value="Genomic_DNA"/>
</dbReference>
<reference evidence="1 2" key="1">
    <citation type="journal article" date="2020" name="Biotechnol. Biofuels">
        <title>New insights from the biogas microbiome by comprehensive genome-resolved metagenomics of nearly 1600 species originating from multiple anaerobic digesters.</title>
        <authorList>
            <person name="Campanaro S."/>
            <person name="Treu L."/>
            <person name="Rodriguez-R L.M."/>
            <person name="Kovalovszki A."/>
            <person name="Ziels R.M."/>
            <person name="Maus I."/>
            <person name="Zhu X."/>
            <person name="Kougias P.G."/>
            <person name="Basile A."/>
            <person name="Luo G."/>
            <person name="Schluter A."/>
            <person name="Konstantinidis K.T."/>
            <person name="Angelidaki I."/>
        </authorList>
    </citation>
    <scope>NUCLEOTIDE SEQUENCE [LARGE SCALE GENOMIC DNA]</scope>
    <source>
        <strain evidence="1">AS23ysBPME_34</strain>
    </source>
</reference>
<evidence type="ECO:0000313" key="2">
    <source>
        <dbReference type="Proteomes" id="UP000541058"/>
    </source>
</evidence>